<dbReference type="Pfam" id="PF01202">
    <property type="entry name" value="SKI"/>
    <property type="match status" value="1"/>
</dbReference>
<dbReference type="Gene3D" id="3.40.50.300">
    <property type="entry name" value="P-loop containing nucleotide triphosphate hydrolases"/>
    <property type="match status" value="1"/>
</dbReference>
<dbReference type="SUPFAM" id="SSF52540">
    <property type="entry name" value="P-loop containing nucleoside triphosphate hydrolases"/>
    <property type="match status" value="1"/>
</dbReference>
<comment type="catalytic activity">
    <reaction evidence="10 11">
        <text>shikimate + ATP = 3-phosphoshikimate + ADP + H(+)</text>
        <dbReference type="Rhea" id="RHEA:13121"/>
        <dbReference type="ChEBI" id="CHEBI:15378"/>
        <dbReference type="ChEBI" id="CHEBI:30616"/>
        <dbReference type="ChEBI" id="CHEBI:36208"/>
        <dbReference type="ChEBI" id="CHEBI:145989"/>
        <dbReference type="ChEBI" id="CHEBI:456216"/>
        <dbReference type="EC" id="2.7.1.71"/>
    </reaction>
</comment>
<evidence type="ECO:0000256" key="7">
    <source>
        <dbReference type="ARBA" id="ARBA00022777"/>
    </source>
</evidence>
<evidence type="ECO:0000256" key="8">
    <source>
        <dbReference type="ARBA" id="ARBA00022840"/>
    </source>
</evidence>
<dbReference type="OrthoDB" id="9800332at2"/>
<evidence type="ECO:0000256" key="11">
    <source>
        <dbReference type="HAMAP-Rule" id="MF_00109"/>
    </source>
</evidence>
<feature type="binding site" evidence="11">
    <location>
        <position position="109"/>
    </location>
    <ligand>
        <name>substrate</name>
    </ligand>
</feature>
<proteinExistence type="inferred from homology"/>
<keyword evidence="9 11" id="KW-0057">Aromatic amino acid biosynthesis</keyword>
<feature type="binding site" evidence="11">
    <location>
        <position position="147"/>
    </location>
    <ligand>
        <name>ATP</name>
        <dbReference type="ChEBI" id="CHEBI:30616"/>
    </ligand>
</feature>
<evidence type="ECO:0000256" key="3">
    <source>
        <dbReference type="ARBA" id="ARBA00012154"/>
    </source>
</evidence>
<dbReference type="GO" id="GO:0009073">
    <property type="term" value="P:aromatic amino acid family biosynthetic process"/>
    <property type="evidence" value="ECO:0007669"/>
    <property type="project" value="UniProtKB-KW"/>
</dbReference>
<dbReference type="EC" id="2.7.1.71" evidence="3 11"/>
<accession>A0A4R6RCX4</accession>
<dbReference type="PRINTS" id="PR01100">
    <property type="entry name" value="SHIKIMTKNASE"/>
</dbReference>
<keyword evidence="7 11" id="KW-0418">Kinase</keyword>
<keyword evidence="5 11" id="KW-0808">Transferase</keyword>
<keyword evidence="11" id="KW-0479">Metal-binding</keyword>
<comment type="subcellular location">
    <subcellularLocation>
        <location evidence="11">Cytoplasm</location>
    </subcellularLocation>
</comment>
<dbReference type="GO" id="GO:0009423">
    <property type="term" value="P:chorismate biosynthetic process"/>
    <property type="evidence" value="ECO:0007669"/>
    <property type="project" value="UniProtKB-UniRule"/>
</dbReference>
<evidence type="ECO:0000256" key="10">
    <source>
        <dbReference type="ARBA" id="ARBA00048567"/>
    </source>
</evidence>
<dbReference type="GO" id="GO:0000287">
    <property type="term" value="F:magnesium ion binding"/>
    <property type="evidence" value="ECO:0007669"/>
    <property type="project" value="UniProtKB-UniRule"/>
</dbReference>
<dbReference type="HAMAP" id="MF_00109">
    <property type="entry name" value="Shikimate_kinase"/>
    <property type="match status" value="1"/>
</dbReference>
<dbReference type="InterPro" id="IPR000623">
    <property type="entry name" value="Shikimate_kinase/TSH1"/>
</dbReference>
<dbReference type="NCBIfam" id="NF010552">
    <property type="entry name" value="PRK13946.1"/>
    <property type="match status" value="1"/>
</dbReference>
<keyword evidence="6 11" id="KW-0547">Nucleotide-binding</keyword>
<comment type="caution">
    <text evidence="12">The sequence shown here is derived from an EMBL/GenBank/DDBJ whole genome shotgun (WGS) entry which is preliminary data.</text>
</comment>
<comment type="subunit">
    <text evidence="11">Monomer.</text>
</comment>
<dbReference type="PANTHER" id="PTHR21087">
    <property type="entry name" value="SHIKIMATE KINASE"/>
    <property type="match status" value="1"/>
</dbReference>
<organism evidence="12 13">
    <name type="scientific">Oharaeibacter diazotrophicus</name>
    <dbReference type="NCBI Taxonomy" id="1920512"/>
    <lineage>
        <taxon>Bacteria</taxon>
        <taxon>Pseudomonadati</taxon>
        <taxon>Pseudomonadota</taxon>
        <taxon>Alphaproteobacteria</taxon>
        <taxon>Hyphomicrobiales</taxon>
        <taxon>Pleomorphomonadaceae</taxon>
        <taxon>Oharaeibacter</taxon>
    </lineage>
</organism>
<feature type="binding site" evidence="11">
    <location>
        <position position="45"/>
    </location>
    <ligand>
        <name>Mg(2+)</name>
        <dbReference type="ChEBI" id="CHEBI:18420"/>
    </ligand>
</feature>
<dbReference type="RefSeq" id="WP_126539824.1">
    <property type="nucleotide sequence ID" value="NZ_BSPM01000002.1"/>
</dbReference>
<evidence type="ECO:0000313" key="12">
    <source>
        <dbReference type="EMBL" id="TDP84020.1"/>
    </source>
</evidence>
<comment type="function">
    <text evidence="11">Catalyzes the specific phosphorylation of the 3-hydroxyl group of shikimic acid using ATP as a cosubstrate.</text>
</comment>
<gene>
    <name evidence="11" type="primary">aroK</name>
    <name evidence="12" type="ORF">EDD54_2623</name>
</gene>
<dbReference type="UniPathway" id="UPA00053">
    <property type="reaction ID" value="UER00088"/>
</dbReference>
<comment type="cofactor">
    <cofactor evidence="11">
        <name>Mg(2+)</name>
        <dbReference type="ChEBI" id="CHEBI:18420"/>
    </cofactor>
    <text evidence="11">Binds 1 Mg(2+) ion per subunit.</text>
</comment>
<dbReference type="GO" id="GO:0008652">
    <property type="term" value="P:amino acid biosynthetic process"/>
    <property type="evidence" value="ECO:0007669"/>
    <property type="project" value="UniProtKB-KW"/>
</dbReference>
<dbReference type="InterPro" id="IPR023000">
    <property type="entry name" value="Shikimate_kinase_CS"/>
</dbReference>
<dbReference type="InterPro" id="IPR031322">
    <property type="entry name" value="Shikimate/glucono_kinase"/>
</dbReference>
<dbReference type="AlphaFoldDB" id="A0A4R6RCX4"/>
<comment type="pathway">
    <text evidence="1 11">Metabolic intermediate biosynthesis; chorismate biosynthesis; chorismate from D-erythrose 4-phosphate and phosphoenolpyruvate: step 5/7.</text>
</comment>
<evidence type="ECO:0000256" key="2">
    <source>
        <dbReference type="ARBA" id="ARBA00006997"/>
    </source>
</evidence>
<keyword evidence="13" id="KW-1185">Reference proteome</keyword>
<dbReference type="GO" id="GO:0005829">
    <property type="term" value="C:cytosol"/>
    <property type="evidence" value="ECO:0007669"/>
    <property type="project" value="TreeGrafter"/>
</dbReference>
<dbReference type="PANTHER" id="PTHR21087:SF16">
    <property type="entry name" value="SHIKIMATE KINASE 1, CHLOROPLASTIC"/>
    <property type="match status" value="1"/>
</dbReference>
<reference evidence="12 13" key="1">
    <citation type="submission" date="2019-03" db="EMBL/GenBank/DDBJ databases">
        <title>Genomic Encyclopedia of Type Strains, Phase IV (KMG-IV): sequencing the most valuable type-strain genomes for metagenomic binning, comparative biology and taxonomic classification.</title>
        <authorList>
            <person name="Goeker M."/>
        </authorList>
    </citation>
    <scope>NUCLEOTIDE SEQUENCE [LARGE SCALE GENOMIC DNA]</scope>
    <source>
        <strain evidence="12 13">DSM 102969</strain>
    </source>
</reference>
<comment type="similarity">
    <text evidence="2 11">Belongs to the shikimate kinase family.</text>
</comment>
<protein>
    <recommendedName>
        <fullName evidence="3 11">Shikimate kinase</fullName>
        <shortName evidence="11">SK</shortName>
        <ecNumber evidence="3 11">2.7.1.71</ecNumber>
    </recommendedName>
</protein>
<feature type="binding site" evidence="11">
    <location>
        <position position="63"/>
    </location>
    <ligand>
        <name>substrate</name>
    </ligand>
</feature>
<keyword evidence="11" id="KW-0963">Cytoplasm</keyword>
<keyword evidence="8 11" id="KW-0067">ATP-binding</keyword>
<dbReference type="Proteomes" id="UP000294547">
    <property type="component" value="Unassembled WGS sequence"/>
</dbReference>
<comment type="caution">
    <text evidence="11">Lacks conserved residue(s) required for the propagation of feature annotation.</text>
</comment>
<sequence>MSEATTDAETASHPTAADADRVRGLLARLGERSIVLVGMMGAGKTSVGKRLAARLGLPFVDADHAIEEAAAKTIPEIFAEHGEAYFRDGERRVIARLLRERRQVVATGGGAFMNAETREAIRAAGVSVWLKADADVLFERVKRRANRPLLQTEDPEGTLRRLVAERYPVYAGADLTVLSRDVPHEAVVEDVFTALETGLAPQHRPAEGTR</sequence>
<dbReference type="InterPro" id="IPR027417">
    <property type="entry name" value="P-loop_NTPase"/>
</dbReference>
<keyword evidence="11" id="KW-0460">Magnesium</keyword>
<name>A0A4R6RCX4_9HYPH</name>
<dbReference type="EMBL" id="SNXY01000008">
    <property type="protein sequence ID" value="TDP84020.1"/>
    <property type="molecule type" value="Genomic_DNA"/>
</dbReference>
<evidence type="ECO:0000256" key="1">
    <source>
        <dbReference type="ARBA" id="ARBA00004842"/>
    </source>
</evidence>
<feature type="binding site" evidence="11">
    <location>
        <begin position="41"/>
        <end position="46"/>
    </location>
    <ligand>
        <name>ATP</name>
        <dbReference type="ChEBI" id="CHEBI:30616"/>
    </ligand>
</feature>
<keyword evidence="4 11" id="KW-0028">Amino-acid biosynthesis</keyword>
<dbReference type="GO" id="GO:0005524">
    <property type="term" value="F:ATP binding"/>
    <property type="evidence" value="ECO:0007669"/>
    <property type="project" value="UniProtKB-UniRule"/>
</dbReference>
<evidence type="ECO:0000256" key="9">
    <source>
        <dbReference type="ARBA" id="ARBA00023141"/>
    </source>
</evidence>
<feature type="binding site" evidence="11">
    <location>
        <position position="87"/>
    </location>
    <ligand>
        <name>substrate</name>
    </ligand>
</feature>
<evidence type="ECO:0000256" key="5">
    <source>
        <dbReference type="ARBA" id="ARBA00022679"/>
    </source>
</evidence>
<evidence type="ECO:0000256" key="4">
    <source>
        <dbReference type="ARBA" id="ARBA00022605"/>
    </source>
</evidence>
<evidence type="ECO:0000256" key="6">
    <source>
        <dbReference type="ARBA" id="ARBA00022741"/>
    </source>
</evidence>
<dbReference type="PROSITE" id="PS01128">
    <property type="entry name" value="SHIKIMATE_KINASE"/>
    <property type="match status" value="1"/>
</dbReference>
<feature type="binding site" evidence="11">
    <location>
        <position position="166"/>
    </location>
    <ligand>
        <name>substrate</name>
    </ligand>
</feature>
<evidence type="ECO:0000313" key="13">
    <source>
        <dbReference type="Proteomes" id="UP000294547"/>
    </source>
</evidence>
<dbReference type="CDD" id="cd00464">
    <property type="entry name" value="SK"/>
    <property type="match status" value="1"/>
</dbReference>
<dbReference type="GO" id="GO:0004765">
    <property type="term" value="F:shikimate kinase activity"/>
    <property type="evidence" value="ECO:0007669"/>
    <property type="project" value="UniProtKB-UniRule"/>
</dbReference>